<evidence type="ECO:0000256" key="12">
    <source>
        <dbReference type="SAM" id="MobiDB-lite"/>
    </source>
</evidence>
<dbReference type="InterPro" id="IPR014292">
    <property type="entry name" value="Acyl_transf_WS/DGAT"/>
</dbReference>
<comment type="pathway">
    <text evidence="2">Lipid metabolism.</text>
</comment>
<dbReference type="NCBIfam" id="TIGR02946">
    <property type="entry name" value="acyl_WS_DGAT"/>
    <property type="match status" value="1"/>
</dbReference>
<proteinExistence type="inferred from homology"/>
<comment type="catalytic activity">
    <reaction evidence="10 11">
        <text>an acyl-CoA + a 1,2-diacyl-sn-glycerol = a triacyl-sn-glycerol + CoA</text>
        <dbReference type="Rhea" id="RHEA:10868"/>
        <dbReference type="ChEBI" id="CHEBI:17815"/>
        <dbReference type="ChEBI" id="CHEBI:57287"/>
        <dbReference type="ChEBI" id="CHEBI:58342"/>
        <dbReference type="ChEBI" id="CHEBI:64615"/>
        <dbReference type="EC" id="2.3.1.20"/>
    </reaction>
</comment>
<comment type="pathway">
    <text evidence="1 11">Glycerolipid metabolism; triacylglycerol biosynthesis.</text>
</comment>
<evidence type="ECO:0000256" key="8">
    <source>
        <dbReference type="ARBA" id="ARBA00023098"/>
    </source>
</evidence>
<feature type="compositionally biased region" description="Basic and acidic residues" evidence="12">
    <location>
        <begin position="249"/>
        <end position="262"/>
    </location>
</feature>
<evidence type="ECO:0000256" key="11">
    <source>
        <dbReference type="RuleBase" id="RU361241"/>
    </source>
</evidence>
<sequence length="464" mass="49984">MERLSGLDAFFLYLETPAQPMNVCCVLELDTSTMPGGYRYKRFHAALARHLQAVPEFRMKLADTQLNLDHPVWVDDEGFQLRRHVHRVGLPAPGGRRELAEMCGHIAGLALNRDRPLWEMWVIEGGARNDSVTVMLKVHHAVVDGVAGANLLAHLCSFQADGPVPLPARGAGPGHPLQIATSGLMGVCAAPVTAGHGGAGNDPDAGSDGATRSRRPHHGRTVLGPTDAVQRQRHSASQRRVHPARHARREAGKAAFRGDRQRRGGGAVCGVLRRFLLERGELPDTPLVATVPVSVHEKSDRPGRNQTTWMFCRVASQISDPAERIRAIAKGNAAAKDHTAAVGPTLLHDWTQFGGPTMFSILPRIPISRSPAYNLILSNVPGPQSKLYFLGCRVDAMCPLGPILGGAGLNITVMSLNGELGIGLISCPDLVPDLWGLADGFPDALKELLECRDVRCADIDLVDV</sequence>
<dbReference type="InterPro" id="IPR009721">
    <property type="entry name" value="O-acyltransferase_WSD1_C"/>
</dbReference>
<keyword evidence="7 11" id="KW-0319">Glycerol metabolism</keyword>
<reference evidence="15 16" key="1">
    <citation type="submission" date="2014-01" db="EMBL/GenBank/DDBJ databases">
        <authorList>
            <person name="Dobos K."/>
            <person name="Lenaerts A."/>
            <person name="Ordway D."/>
            <person name="DeGroote M.A."/>
            <person name="Parker T."/>
            <person name="Sizemore C."/>
            <person name="Tallon L.J."/>
            <person name="Sadzewicz L.K."/>
            <person name="Sengamalay N."/>
            <person name="Fraser C.M."/>
            <person name="Hine E."/>
            <person name="Shefchek K.A."/>
            <person name="Das S.P."/>
            <person name="Tettelin H."/>
        </authorList>
    </citation>
    <scope>NUCLEOTIDE SEQUENCE [LARGE SCALE GENOMIC DNA]</scope>
    <source>
        <strain evidence="15 16">Harvey</strain>
    </source>
</reference>
<evidence type="ECO:0000256" key="6">
    <source>
        <dbReference type="ARBA" id="ARBA00022679"/>
    </source>
</evidence>
<evidence type="ECO:0000313" key="15">
    <source>
        <dbReference type="EMBL" id="EUA88595.1"/>
    </source>
</evidence>
<dbReference type="GO" id="GO:0016746">
    <property type="term" value="F:acyltransferase activity"/>
    <property type="evidence" value="ECO:0007669"/>
    <property type="project" value="UniProtKB-KW"/>
</dbReference>
<keyword evidence="9 11" id="KW-0012">Acyltransferase</keyword>
<evidence type="ECO:0000256" key="7">
    <source>
        <dbReference type="ARBA" id="ARBA00022798"/>
    </source>
</evidence>
<dbReference type="EC" id="2.3.1.20" evidence="4 11"/>
<keyword evidence="6 11" id="KW-0808">Transferase</keyword>
<dbReference type="InterPro" id="IPR023213">
    <property type="entry name" value="CAT-like_dom_sf"/>
</dbReference>
<dbReference type="EMBL" id="JAOL01000138">
    <property type="protein sequence ID" value="EUA88595.1"/>
    <property type="molecule type" value="Genomic_DNA"/>
</dbReference>
<evidence type="ECO:0000256" key="9">
    <source>
        <dbReference type="ARBA" id="ARBA00023315"/>
    </source>
</evidence>
<dbReference type="Pfam" id="PF03007">
    <property type="entry name" value="WS_DGAT_cat"/>
    <property type="match status" value="1"/>
</dbReference>
<dbReference type="SUPFAM" id="SSF52777">
    <property type="entry name" value="CoA-dependent acyltransferases"/>
    <property type="match status" value="1"/>
</dbReference>
<evidence type="ECO:0000256" key="3">
    <source>
        <dbReference type="ARBA" id="ARBA00009587"/>
    </source>
</evidence>
<name>A0ABP3AB53_MYCUL</name>
<evidence type="ECO:0000256" key="1">
    <source>
        <dbReference type="ARBA" id="ARBA00004771"/>
    </source>
</evidence>
<comment type="caution">
    <text evidence="15">The sequence shown here is derived from an EMBL/GenBank/DDBJ whole genome shotgun (WGS) entry which is preliminary data.</text>
</comment>
<dbReference type="Gene3D" id="3.30.559.10">
    <property type="entry name" value="Chloramphenicol acetyltransferase-like domain"/>
    <property type="match status" value="1"/>
</dbReference>
<accession>A0ABP3AB53</accession>
<gene>
    <name evidence="15" type="ORF">I551_4925</name>
</gene>
<evidence type="ECO:0000256" key="5">
    <source>
        <dbReference type="ARBA" id="ARBA00022516"/>
    </source>
</evidence>
<dbReference type="InterPro" id="IPR045034">
    <property type="entry name" value="O-acyltransferase_WSD1-like"/>
</dbReference>
<keyword evidence="8 11" id="KW-0443">Lipid metabolism</keyword>
<keyword evidence="16" id="KW-1185">Reference proteome</keyword>
<feature type="region of interest" description="Disordered" evidence="12">
    <location>
        <begin position="194"/>
        <end position="263"/>
    </location>
</feature>
<dbReference type="PANTHER" id="PTHR31650">
    <property type="entry name" value="O-ACYLTRANSFERASE (WSD1-LIKE) FAMILY PROTEIN"/>
    <property type="match status" value="1"/>
</dbReference>
<dbReference type="Proteomes" id="UP000020681">
    <property type="component" value="Unassembled WGS sequence"/>
</dbReference>
<keyword evidence="5 11" id="KW-0444">Lipid biosynthesis</keyword>
<evidence type="ECO:0000259" key="14">
    <source>
        <dbReference type="Pfam" id="PF06974"/>
    </source>
</evidence>
<dbReference type="InterPro" id="IPR004255">
    <property type="entry name" value="O-acyltransferase_WSD1_N"/>
</dbReference>
<comment type="similarity">
    <text evidence="3 11">Belongs to the long-chain O-acyltransferase family.</text>
</comment>
<dbReference type="Pfam" id="PF06974">
    <property type="entry name" value="WS_DGAT_C"/>
    <property type="match status" value="1"/>
</dbReference>
<protein>
    <recommendedName>
        <fullName evidence="4 11">Diacylglycerol O-acyltransferase</fullName>
        <ecNumber evidence="4 11">2.3.1.20</ecNumber>
    </recommendedName>
</protein>
<organism evidence="15 16">
    <name type="scientific">Mycobacterium ulcerans str. Harvey</name>
    <dbReference type="NCBI Taxonomy" id="1299332"/>
    <lineage>
        <taxon>Bacteria</taxon>
        <taxon>Bacillati</taxon>
        <taxon>Actinomycetota</taxon>
        <taxon>Actinomycetes</taxon>
        <taxon>Mycobacteriales</taxon>
        <taxon>Mycobacteriaceae</taxon>
        <taxon>Mycobacterium</taxon>
        <taxon>Mycobacterium ulcerans group</taxon>
    </lineage>
</organism>
<feature type="domain" description="O-acyltransferase WSD1-like N-terminal" evidence="13">
    <location>
        <begin position="4"/>
        <end position="245"/>
    </location>
</feature>
<evidence type="ECO:0000256" key="2">
    <source>
        <dbReference type="ARBA" id="ARBA00005189"/>
    </source>
</evidence>
<evidence type="ECO:0000256" key="4">
    <source>
        <dbReference type="ARBA" id="ARBA00013244"/>
    </source>
</evidence>
<evidence type="ECO:0000313" key="16">
    <source>
        <dbReference type="Proteomes" id="UP000020681"/>
    </source>
</evidence>
<evidence type="ECO:0000259" key="13">
    <source>
        <dbReference type="Pfam" id="PF03007"/>
    </source>
</evidence>
<feature type="compositionally biased region" description="Basic residues" evidence="12">
    <location>
        <begin position="231"/>
        <end position="248"/>
    </location>
</feature>
<dbReference type="PANTHER" id="PTHR31650:SF1">
    <property type="entry name" value="WAX ESTER SYNTHASE_DIACYLGLYCEROL ACYLTRANSFERASE 4-RELATED"/>
    <property type="match status" value="1"/>
</dbReference>
<evidence type="ECO:0000256" key="10">
    <source>
        <dbReference type="ARBA" id="ARBA00048109"/>
    </source>
</evidence>
<feature type="domain" description="O-acyltransferase WSD1 C-terminal" evidence="14">
    <location>
        <begin position="305"/>
        <end position="448"/>
    </location>
</feature>